<keyword evidence="1" id="KW-0812">Transmembrane</keyword>
<protein>
    <recommendedName>
        <fullName evidence="2">DUF6458 domain-containing protein</fullName>
    </recommendedName>
</protein>
<sequence>MGIGASITLLAIGAILAFAVETSINGLDIQVIGIILMICGALGLVLTMLVFGRRDRTVGVAEERVVTRDRDVY</sequence>
<keyword evidence="1" id="KW-1133">Transmembrane helix</keyword>
<keyword evidence="1" id="KW-0472">Membrane</keyword>
<reference evidence="3" key="1">
    <citation type="submission" date="2020-02" db="EMBL/GenBank/DDBJ databases">
        <authorList>
            <person name="Meier V. D."/>
        </authorList>
    </citation>
    <scope>NUCLEOTIDE SEQUENCE</scope>
    <source>
        <strain evidence="3">AVDCRST_MAG16</strain>
    </source>
</reference>
<accession>A0A6J4LLK8</accession>
<name>A0A6J4LLK8_9ACTN</name>
<dbReference type="Pfam" id="PF20059">
    <property type="entry name" value="DUF6458"/>
    <property type="match status" value="1"/>
</dbReference>
<dbReference type="EMBL" id="CADCUE010000126">
    <property type="protein sequence ID" value="CAA9334178.1"/>
    <property type="molecule type" value="Genomic_DNA"/>
</dbReference>
<feature type="domain" description="DUF6458" evidence="2">
    <location>
        <begin position="1"/>
        <end position="60"/>
    </location>
</feature>
<evidence type="ECO:0000259" key="2">
    <source>
        <dbReference type="Pfam" id="PF20059"/>
    </source>
</evidence>
<feature type="transmembrane region" description="Helical" evidence="1">
    <location>
        <begin position="29"/>
        <end position="51"/>
    </location>
</feature>
<organism evidence="3">
    <name type="scientific">uncultured Frankineae bacterium</name>
    <dbReference type="NCBI Taxonomy" id="437475"/>
    <lineage>
        <taxon>Bacteria</taxon>
        <taxon>Bacillati</taxon>
        <taxon>Actinomycetota</taxon>
        <taxon>Actinomycetes</taxon>
        <taxon>Frankiales</taxon>
        <taxon>environmental samples</taxon>
    </lineage>
</organism>
<evidence type="ECO:0000256" key="1">
    <source>
        <dbReference type="SAM" id="Phobius"/>
    </source>
</evidence>
<dbReference type="InterPro" id="IPR045597">
    <property type="entry name" value="DUF6458"/>
</dbReference>
<evidence type="ECO:0000313" key="3">
    <source>
        <dbReference type="EMBL" id="CAA9334178.1"/>
    </source>
</evidence>
<gene>
    <name evidence="3" type="ORF">AVDCRST_MAG16-1455</name>
</gene>
<dbReference type="AlphaFoldDB" id="A0A6J4LLK8"/>
<proteinExistence type="predicted"/>